<evidence type="ECO:0000256" key="6">
    <source>
        <dbReference type="ARBA" id="ARBA00023065"/>
    </source>
</evidence>
<evidence type="ECO:0000313" key="14">
    <source>
        <dbReference type="Proteomes" id="UP000057213"/>
    </source>
</evidence>
<proteinExistence type="inferred from homology"/>
<evidence type="ECO:0000256" key="5">
    <source>
        <dbReference type="ARBA" id="ARBA00022729"/>
    </source>
</evidence>
<evidence type="ECO:0000256" key="9">
    <source>
        <dbReference type="ARBA" id="ARBA00023237"/>
    </source>
</evidence>
<keyword evidence="4 11" id="KW-0812">Transmembrane</keyword>
<dbReference type="PATRIC" id="fig|1318743.3.peg.658"/>
<comment type="domain">
    <text evidence="11">Consists of 16-stranded beta-barrel sheets, with large surface-exposed loops, that form a transmembrane pore at the center of each barrel. The pore is partially ocluded by a peptide loop that folds into the pore lumen.</text>
</comment>
<evidence type="ECO:0000256" key="8">
    <source>
        <dbReference type="ARBA" id="ARBA00023136"/>
    </source>
</evidence>
<evidence type="ECO:0000313" key="13">
    <source>
        <dbReference type="EMBL" id="ALE03458.1"/>
    </source>
</evidence>
<evidence type="ECO:0000256" key="7">
    <source>
        <dbReference type="ARBA" id="ARBA00023114"/>
    </source>
</evidence>
<name>A0A0M4L6T2_9HYPH</name>
<comment type="similarity">
    <text evidence="10">Belongs to the Omp25/RopB family.</text>
</comment>
<dbReference type="Pfam" id="PF02530">
    <property type="entry name" value="Porin_2"/>
    <property type="match status" value="1"/>
</dbReference>
<evidence type="ECO:0000256" key="12">
    <source>
        <dbReference type="SAM" id="MobiDB-lite"/>
    </source>
</evidence>
<evidence type="ECO:0000256" key="4">
    <source>
        <dbReference type="ARBA" id="ARBA00022692"/>
    </source>
</evidence>
<dbReference type="InterPro" id="IPR003684">
    <property type="entry name" value="Porin_alphabac"/>
</dbReference>
<dbReference type="GO" id="GO:0006811">
    <property type="term" value="P:monoatomic ion transport"/>
    <property type="evidence" value="ECO:0007669"/>
    <property type="project" value="UniProtKB-KW"/>
</dbReference>
<feature type="compositionally biased region" description="Gly residues" evidence="12">
    <location>
        <begin position="200"/>
        <end position="260"/>
    </location>
</feature>
<keyword evidence="5 11" id="KW-0732">Signal</keyword>
<keyword evidence="7 11" id="KW-0626">Porin</keyword>
<protein>
    <recommendedName>
        <fullName evidence="11">Porin</fullName>
    </recommendedName>
</protein>
<keyword evidence="9 11" id="KW-0998">Cell outer membrane</keyword>
<keyword evidence="8 11" id="KW-0472">Membrane</keyword>
<dbReference type="GO" id="GO:0015288">
    <property type="term" value="F:porin activity"/>
    <property type="evidence" value="ECO:0007669"/>
    <property type="project" value="UniProtKB-KW"/>
</dbReference>
<keyword evidence="2 11" id="KW-0813">Transport</keyword>
<evidence type="ECO:0000256" key="2">
    <source>
        <dbReference type="ARBA" id="ARBA00022448"/>
    </source>
</evidence>
<dbReference type="InterPro" id="IPR011250">
    <property type="entry name" value="OMP/PagP_B-barrel"/>
</dbReference>
<dbReference type="AlphaFoldDB" id="A0A0M4L6T2"/>
<sequence>MNIKSLMTASIFAFASASVAQAADVMIPQEMPPVIVAPTFSWTGLYVGGQLGGFSGKGDLSAVDKGAELVFPGDVKLSGFVGGLYAGSNIDFGSGLVLGVDTDIVWANKESTLTSKTRDLSEDDAKAFVELFKEHNIELAPGTIKEVSETLAFKEKWSGATRVRIGFAADRIMPYITGGLAYTQVQAVGSVSLKGEKTPAGGGGESGGNGGGGESGGNGGGGESGGNGGGGESGGNGGGESGGNGGGGESGGNGGGGESGGASRSGFARDAAAMEVLGEGVITNDKKTMLGYTLGAGVDFAMTDNIILRTEYRYSDFGKKKFVKDGIEVSYKTNDFRVGVAYKF</sequence>
<feature type="chain" id="PRO_5041011564" description="Porin" evidence="11">
    <location>
        <begin position="23"/>
        <end position="344"/>
    </location>
</feature>
<feature type="region of interest" description="Disordered" evidence="12">
    <location>
        <begin position="196"/>
        <end position="265"/>
    </location>
</feature>
<dbReference type="RefSeq" id="WP_053944024.1">
    <property type="nucleotide sequence ID" value="NZ_CP010401.1"/>
</dbReference>
<keyword evidence="3 11" id="KW-1134">Transmembrane beta strand</keyword>
<dbReference type="KEGG" id="banc:PU02_0644"/>
<dbReference type="STRING" id="1318743.PU02_0644"/>
<keyword evidence="6 11" id="KW-0406">Ion transport</keyword>
<dbReference type="GO" id="GO:0046930">
    <property type="term" value="C:pore complex"/>
    <property type="evidence" value="ECO:0007669"/>
    <property type="project" value="UniProtKB-KW"/>
</dbReference>
<dbReference type="GO" id="GO:0009279">
    <property type="term" value="C:cell outer membrane"/>
    <property type="evidence" value="ECO:0007669"/>
    <property type="project" value="UniProtKB-SubCell"/>
</dbReference>
<keyword evidence="14" id="KW-1185">Reference proteome</keyword>
<accession>A0A0M4L6T2</accession>
<evidence type="ECO:0000256" key="10">
    <source>
        <dbReference type="ARBA" id="ARBA00038306"/>
    </source>
</evidence>
<feature type="signal peptide" evidence="11">
    <location>
        <begin position="1"/>
        <end position="22"/>
    </location>
</feature>
<organism evidence="13 14">
    <name type="scientific">Bartonella ancashensis</name>
    <dbReference type="NCBI Taxonomy" id="1318743"/>
    <lineage>
        <taxon>Bacteria</taxon>
        <taxon>Pseudomonadati</taxon>
        <taxon>Pseudomonadota</taxon>
        <taxon>Alphaproteobacteria</taxon>
        <taxon>Hyphomicrobiales</taxon>
        <taxon>Bartonellaceae</taxon>
        <taxon>Bartonella</taxon>
    </lineage>
</organism>
<gene>
    <name evidence="13" type="ORF">PU02_0644</name>
</gene>
<comment type="similarity">
    <text evidence="1 11">Belongs to the alphaproteobacteria porin family.</text>
</comment>
<dbReference type="PANTHER" id="PTHR34001:SF3">
    <property type="entry name" value="BLL7405 PROTEIN"/>
    <property type="match status" value="1"/>
</dbReference>
<comment type="function">
    <text evidence="11">Forms passive diffusion pores that allow small molecular weight hydrophilic materials across the outer membrane.</text>
</comment>
<dbReference type="InterPro" id="IPR051692">
    <property type="entry name" value="OMP-like"/>
</dbReference>
<reference evidence="13 14" key="1">
    <citation type="journal article" date="2015" name="Genome Announc.">
        <title>Complete Genome Sequence of Bartonella ancashensis Strain 20.00, Isolated from the Blood of a Patient with Verruga Peruana.</title>
        <authorList>
            <person name="Hang J."/>
            <person name="Mullins K.E."/>
            <person name="Clifford R.J."/>
            <person name="Onmus-Leone F."/>
            <person name="Yang Y."/>
            <person name="Jiang J."/>
            <person name="Leguia M."/>
            <person name="Kasper M.R."/>
            <person name="Maguina C."/>
            <person name="Lesho E.P."/>
            <person name="Jarman R.G."/>
            <person name="Richards A.L."/>
            <person name="Blazes D."/>
        </authorList>
    </citation>
    <scope>NUCLEOTIDE SEQUENCE [LARGE SCALE GENOMIC DNA]</scope>
    <source>
        <strain evidence="13 14">20.00</strain>
    </source>
</reference>
<dbReference type="Proteomes" id="UP000057213">
    <property type="component" value="Chromosome"/>
</dbReference>
<comment type="subcellular location">
    <subcellularLocation>
        <location evidence="11">Cell outer membrane</location>
        <topology evidence="11">Multi-pass membrane protein</topology>
    </subcellularLocation>
</comment>
<evidence type="ECO:0000256" key="1">
    <source>
        <dbReference type="ARBA" id="ARBA00009521"/>
    </source>
</evidence>
<evidence type="ECO:0000256" key="11">
    <source>
        <dbReference type="RuleBase" id="RU364005"/>
    </source>
</evidence>
<dbReference type="SUPFAM" id="SSF56925">
    <property type="entry name" value="OMPA-like"/>
    <property type="match status" value="1"/>
</dbReference>
<dbReference type="PANTHER" id="PTHR34001">
    <property type="entry name" value="BLL7405 PROTEIN"/>
    <property type="match status" value="1"/>
</dbReference>
<evidence type="ECO:0000256" key="3">
    <source>
        <dbReference type="ARBA" id="ARBA00022452"/>
    </source>
</evidence>
<dbReference type="EMBL" id="CP010401">
    <property type="protein sequence ID" value="ALE03458.1"/>
    <property type="molecule type" value="Genomic_DNA"/>
</dbReference>
<dbReference type="Gene3D" id="2.40.160.20">
    <property type="match status" value="1"/>
</dbReference>